<keyword evidence="4" id="KW-1185">Reference proteome</keyword>
<feature type="compositionally biased region" description="Basic residues" evidence="1">
    <location>
        <begin position="420"/>
        <end position="430"/>
    </location>
</feature>
<feature type="region of interest" description="Disordered" evidence="1">
    <location>
        <begin position="114"/>
        <end position="157"/>
    </location>
</feature>
<protein>
    <submittedName>
        <fullName evidence="3">Uncharacterized protein</fullName>
    </submittedName>
</protein>
<dbReference type="Proteomes" id="UP000325313">
    <property type="component" value="Unassembled WGS sequence"/>
</dbReference>
<name>A0A5B0R775_PUCGR</name>
<feature type="compositionally biased region" description="Basic and acidic residues" evidence="1">
    <location>
        <begin position="468"/>
        <end position="477"/>
    </location>
</feature>
<organism evidence="3 5">
    <name type="scientific">Puccinia graminis f. sp. tritici</name>
    <dbReference type="NCBI Taxonomy" id="56615"/>
    <lineage>
        <taxon>Eukaryota</taxon>
        <taxon>Fungi</taxon>
        <taxon>Dikarya</taxon>
        <taxon>Basidiomycota</taxon>
        <taxon>Pucciniomycotina</taxon>
        <taxon>Pucciniomycetes</taxon>
        <taxon>Pucciniales</taxon>
        <taxon>Pucciniaceae</taxon>
        <taxon>Puccinia</taxon>
    </lineage>
</organism>
<dbReference type="Proteomes" id="UP000324748">
    <property type="component" value="Unassembled WGS sequence"/>
</dbReference>
<dbReference type="EMBL" id="VDEP01000238">
    <property type="protein sequence ID" value="KAA1121536.1"/>
    <property type="molecule type" value="Genomic_DNA"/>
</dbReference>
<evidence type="ECO:0000313" key="4">
    <source>
        <dbReference type="Proteomes" id="UP000324748"/>
    </source>
</evidence>
<dbReference type="EMBL" id="VSWC01000079">
    <property type="protein sequence ID" value="KAA1094771.1"/>
    <property type="molecule type" value="Genomic_DNA"/>
</dbReference>
<feature type="compositionally biased region" description="Polar residues" evidence="1">
    <location>
        <begin position="245"/>
        <end position="269"/>
    </location>
</feature>
<feature type="compositionally biased region" description="Polar residues" evidence="1">
    <location>
        <begin position="115"/>
        <end position="130"/>
    </location>
</feature>
<reference evidence="4 5" key="1">
    <citation type="submission" date="2019-05" db="EMBL/GenBank/DDBJ databases">
        <title>Emergence of the Ug99 lineage of the wheat stem rust pathogen through somatic hybridization.</title>
        <authorList>
            <person name="Li F."/>
            <person name="Upadhyaya N.M."/>
            <person name="Sperschneider J."/>
            <person name="Matny O."/>
            <person name="Nguyen-Phuc H."/>
            <person name="Mago R."/>
            <person name="Raley C."/>
            <person name="Miller M.E."/>
            <person name="Silverstein K.A.T."/>
            <person name="Henningsen E."/>
            <person name="Hirsch C.D."/>
            <person name="Visser B."/>
            <person name="Pretorius Z.A."/>
            <person name="Steffenson B.J."/>
            <person name="Schwessinger B."/>
            <person name="Dodds P.N."/>
            <person name="Figueroa M."/>
        </authorList>
    </citation>
    <scope>NUCLEOTIDE SEQUENCE [LARGE SCALE GENOMIC DNA]</scope>
    <source>
        <strain evidence="2">21-0</strain>
        <strain evidence="3 5">Ug99</strain>
    </source>
</reference>
<feature type="region of interest" description="Disordered" evidence="1">
    <location>
        <begin position="209"/>
        <end position="296"/>
    </location>
</feature>
<sequence>MRQGSRIPPSIPTTNNYELRIRYLEETVGLLLAKKEHHSFPSVSSTHLGGSFRYSIKRGLEPVLPNKTEMSLAADWRIGQPITQKRFSSPLHRQNKPIATCDISFLPARVPSPTPSISLTNPASPTTIGKANSHKASESSPTSHPVSSPTSKPPNQKIQPIVNLSREINGDQAKLGVKSKHPARLPTPSLKQIRLPSPLILLKTPTFRSRSLDSFPSSDRPASGKVNRNHTKPEIKPLTGDPRTLCSTAPSLISPNHRLSSEGNQNELNKNNDSDLKTNLTTPIPTDATSDCPTSESKHSNQICIISIADDLLLTSLPPNPHTSIPTPASMQENLAQAPVNSDVETLYLPSPLPPVDLTPVPVCPINLEVAAIGSLTVENDNSNSMEAQLAPEYSHTTLEYYNEIDNYLKLSGANETQTKRKKKKKKNKTTNHNSNLSISAPPVDIPIAAVGSLTVMSEEELAALGRQKDPRYRPIEDSEFVSVEDW</sequence>
<feature type="compositionally biased region" description="Polar residues" evidence="1">
    <location>
        <begin position="277"/>
        <end position="296"/>
    </location>
</feature>
<dbReference type="AlphaFoldDB" id="A0A5B0R775"/>
<evidence type="ECO:0000313" key="2">
    <source>
        <dbReference type="EMBL" id="KAA1094771.1"/>
    </source>
</evidence>
<proteinExistence type="predicted"/>
<feature type="compositionally biased region" description="Low complexity" evidence="1">
    <location>
        <begin position="138"/>
        <end position="154"/>
    </location>
</feature>
<feature type="region of interest" description="Disordered" evidence="1">
    <location>
        <begin position="468"/>
        <end position="487"/>
    </location>
</feature>
<feature type="compositionally biased region" description="Acidic residues" evidence="1">
    <location>
        <begin position="478"/>
        <end position="487"/>
    </location>
</feature>
<gene>
    <name evidence="2" type="ORF">PGT21_029534</name>
    <name evidence="3" type="ORF">PGTUg99_031327</name>
</gene>
<evidence type="ECO:0000313" key="3">
    <source>
        <dbReference type="EMBL" id="KAA1121536.1"/>
    </source>
</evidence>
<evidence type="ECO:0000313" key="5">
    <source>
        <dbReference type="Proteomes" id="UP000325313"/>
    </source>
</evidence>
<comment type="caution">
    <text evidence="3">The sequence shown here is derived from an EMBL/GenBank/DDBJ whole genome shotgun (WGS) entry which is preliminary data.</text>
</comment>
<feature type="region of interest" description="Disordered" evidence="1">
    <location>
        <begin position="413"/>
        <end position="439"/>
    </location>
</feature>
<evidence type="ECO:0000256" key="1">
    <source>
        <dbReference type="SAM" id="MobiDB-lite"/>
    </source>
</evidence>
<accession>A0A5B0R775</accession>